<sequence>MRRAQPRTMKCDRAVSLSKSYDGKPSAMTLGCASGRSDLRVARSAVSRARWQSYLETGAIDVGWRFARRILDAPGHAGTA</sequence>
<comment type="caution">
    <text evidence="1">The sequence shown here is derived from an EMBL/GenBank/DDBJ whole genome shotgun (WGS) entry which is preliminary data.</text>
</comment>
<accession>A0A494X9M3</accession>
<dbReference type="Proteomes" id="UP000280434">
    <property type="component" value="Unassembled WGS sequence"/>
</dbReference>
<gene>
    <name evidence="1" type="ORF">D7S89_14255</name>
</gene>
<reference evidence="1 2" key="1">
    <citation type="submission" date="2018-10" db="EMBL/GenBank/DDBJ databases">
        <title>Paraburkholderia sp. 7MK8-2, isolated from soil.</title>
        <authorList>
            <person name="Gao Z.-H."/>
            <person name="Qiu L.-H."/>
        </authorList>
    </citation>
    <scope>NUCLEOTIDE SEQUENCE [LARGE SCALE GENOMIC DNA]</scope>
    <source>
        <strain evidence="1 2">7MK8-2</strain>
    </source>
</reference>
<protein>
    <submittedName>
        <fullName evidence="1">Uncharacterized protein</fullName>
    </submittedName>
</protein>
<organism evidence="1 2">
    <name type="scientific">Trinickia fusca</name>
    <dbReference type="NCBI Taxonomy" id="2419777"/>
    <lineage>
        <taxon>Bacteria</taxon>
        <taxon>Pseudomonadati</taxon>
        <taxon>Pseudomonadota</taxon>
        <taxon>Betaproteobacteria</taxon>
        <taxon>Burkholderiales</taxon>
        <taxon>Burkholderiaceae</taxon>
        <taxon>Trinickia</taxon>
    </lineage>
</organism>
<proteinExistence type="predicted"/>
<dbReference type="AlphaFoldDB" id="A0A494X9M3"/>
<dbReference type="EMBL" id="RBZV01000005">
    <property type="protein sequence ID" value="RKP47415.1"/>
    <property type="molecule type" value="Genomic_DNA"/>
</dbReference>
<name>A0A494X9M3_9BURK</name>
<evidence type="ECO:0000313" key="1">
    <source>
        <dbReference type="EMBL" id="RKP47415.1"/>
    </source>
</evidence>
<evidence type="ECO:0000313" key="2">
    <source>
        <dbReference type="Proteomes" id="UP000280434"/>
    </source>
</evidence>
<keyword evidence="2" id="KW-1185">Reference proteome</keyword>